<name>A0AB34JHF5_PRYPA</name>
<proteinExistence type="predicted"/>
<feature type="region of interest" description="Disordered" evidence="2">
    <location>
        <begin position="611"/>
        <end position="630"/>
    </location>
</feature>
<accession>A0AB34JHF5</accession>
<evidence type="ECO:0000256" key="2">
    <source>
        <dbReference type="SAM" id="MobiDB-lite"/>
    </source>
</evidence>
<feature type="compositionally biased region" description="Low complexity" evidence="2">
    <location>
        <begin position="127"/>
        <end position="164"/>
    </location>
</feature>
<feature type="compositionally biased region" description="Basic residues" evidence="2">
    <location>
        <begin position="876"/>
        <end position="891"/>
    </location>
</feature>
<feature type="region of interest" description="Disordered" evidence="2">
    <location>
        <begin position="257"/>
        <end position="293"/>
    </location>
</feature>
<protein>
    <submittedName>
        <fullName evidence="3">Uncharacterized protein</fullName>
    </submittedName>
</protein>
<feature type="region of interest" description="Disordered" evidence="2">
    <location>
        <begin position="127"/>
        <end position="193"/>
    </location>
</feature>
<gene>
    <name evidence="3" type="ORF">AB1Y20_021965</name>
</gene>
<dbReference type="Proteomes" id="UP001515480">
    <property type="component" value="Unassembled WGS sequence"/>
</dbReference>
<feature type="region of interest" description="Disordered" evidence="2">
    <location>
        <begin position="854"/>
        <end position="918"/>
    </location>
</feature>
<feature type="compositionally biased region" description="Basic and acidic residues" evidence="2">
    <location>
        <begin position="275"/>
        <end position="293"/>
    </location>
</feature>
<sequence length="1175" mass="127579">MPSSALAALLGDTAAFHQPPSRMAAHLKGAGVPPSTHSLPASPRGALHVARALHLAGVTLRTSEEEETAPREQLSPEELLQQLDALDMGLVEVVRMLTPARATKPVALLLEQLRRRQAELTARLARAAARAPRAGGSPLAARAPTDAAEACGSPPSPPAGACASLLGSPASRAAGQPSDAVAAGEREADRESVSAAIARKALPPPGAGSSAVAPASPEPQLAAVCAPEATRFASASAAQYPEVSYAALATEEIRNHAARNPGQARSARADAPTPVEKKEKQQEVMGSRPRDPLDLGMSIEEWKEEQAQAARAFVKMRLAKKQELERRAEAERNAVASRVGANAFESEREYLRSLAQATRQHAENDVRRREESELEVGEPVLGALKGEQKWRYSIVTDEFDKAIEIRLQILLPSDRSTVEPGSDIRLTLGRASGGGVALPDGDLSAITDDSGLAIVTCGREYVRPGRWIVWLDGRGAKRKKYQITFSTVRSSAELELARSLQELQLSQRQAEAELKHKEELLHKMQRFGRIFDQIPHSPKSKATVAFNCDTVDAGTHSSPKVKEASTPKRMIAFREDTFLQRRTANAHLEVETPPQPSRAASVCSVVEAGSDRAHADNTPAANNTGPSGGMNRHFSNVTDANSEIGHHRAEEVASPLVRSLLRSAVPLPSLTDGEMLAPELAWSLVTIMLYSRLCRRALAQPLPLFTYRFLVRLFGSREEARLRLPQLRRTLLLCRYAPAESRWAPRLRMFARLLGEYEPLPNDCEQVYLRLFHLLKSYAVASDKGEPVASPRRGVLASSAKPTQIFSQAVPLKVASGALKDVLSHLPRGDVQAVLMRKLLGMLKQGQAVRKVDISEAPPPPDTPKPPGPVRSPSRFSKRASQRKMHLKKSNSRGNSIAAERAGSSRSHHDLESASHSEAAVDDSAGWVDFDQVLRLAVEEQLRFRDKEMARVQNAFAARALEHGVQVEGESQLSLHEFIEFVAHDLPSHMKESDAIIAFTSAAEAQERGVQQQRFFTPQVAMESVSWEHASRELIALGMLSSPVNGDWVNSLPDATPDPAPAELSADTLQLAWSEYSKAIAPQLKRWGSSHGVAHATTSAVPQDPKPPTLIATRSKAAFSVILDSGDTETIRMVSRFDREVENGTIDPNMGWTQMRRLLCCMAVTAATLPADALL</sequence>
<reference evidence="3 4" key="1">
    <citation type="journal article" date="2024" name="Science">
        <title>Giant polyketide synthase enzymes in the biosynthesis of giant marine polyether toxins.</title>
        <authorList>
            <person name="Fallon T.R."/>
            <person name="Shende V.V."/>
            <person name="Wierzbicki I.H."/>
            <person name="Pendleton A.L."/>
            <person name="Watervoot N.F."/>
            <person name="Auber R.P."/>
            <person name="Gonzalez D.J."/>
            <person name="Wisecaver J.H."/>
            <person name="Moore B.S."/>
        </authorList>
    </citation>
    <scope>NUCLEOTIDE SEQUENCE [LARGE SCALE GENOMIC DNA]</scope>
    <source>
        <strain evidence="3 4">12B1</strain>
    </source>
</reference>
<keyword evidence="1" id="KW-0175">Coiled coil</keyword>
<organism evidence="3 4">
    <name type="scientific">Prymnesium parvum</name>
    <name type="common">Toxic golden alga</name>
    <dbReference type="NCBI Taxonomy" id="97485"/>
    <lineage>
        <taxon>Eukaryota</taxon>
        <taxon>Haptista</taxon>
        <taxon>Haptophyta</taxon>
        <taxon>Prymnesiophyceae</taxon>
        <taxon>Prymnesiales</taxon>
        <taxon>Prymnesiaceae</taxon>
        <taxon>Prymnesium</taxon>
    </lineage>
</organism>
<evidence type="ECO:0000256" key="1">
    <source>
        <dbReference type="SAM" id="Coils"/>
    </source>
</evidence>
<keyword evidence="4" id="KW-1185">Reference proteome</keyword>
<feature type="coiled-coil region" evidence="1">
    <location>
        <begin position="489"/>
        <end position="520"/>
    </location>
</feature>
<evidence type="ECO:0000313" key="4">
    <source>
        <dbReference type="Proteomes" id="UP001515480"/>
    </source>
</evidence>
<evidence type="ECO:0000313" key="3">
    <source>
        <dbReference type="EMBL" id="KAL1520378.1"/>
    </source>
</evidence>
<feature type="compositionally biased region" description="Pro residues" evidence="2">
    <location>
        <begin position="857"/>
        <end position="870"/>
    </location>
</feature>
<comment type="caution">
    <text evidence="3">The sequence shown here is derived from an EMBL/GenBank/DDBJ whole genome shotgun (WGS) entry which is preliminary data.</text>
</comment>
<dbReference type="AlphaFoldDB" id="A0AB34JHF5"/>
<dbReference type="EMBL" id="JBGBPQ010000008">
    <property type="protein sequence ID" value="KAL1520378.1"/>
    <property type="molecule type" value="Genomic_DNA"/>
</dbReference>